<protein>
    <submittedName>
        <fullName evidence="3">AMP-dependent synthetase/ligase</fullName>
    </submittedName>
</protein>
<accession>G3JP68</accession>
<evidence type="ECO:0000313" key="3">
    <source>
        <dbReference type="EMBL" id="EGX89678.1"/>
    </source>
</evidence>
<organism evidence="3 4">
    <name type="scientific">Cordyceps militaris (strain CM01)</name>
    <name type="common">Caterpillar fungus</name>
    <dbReference type="NCBI Taxonomy" id="983644"/>
    <lineage>
        <taxon>Eukaryota</taxon>
        <taxon>Fungi</taxon>
        <taxon>Dikarya</taxon>
        <taxon>Ascomycota</taxon>
        <taxon>Pezizomycotina</taxon>
        <taxon>Sordariomycetes</taxon>
        <taxon>Hypocreomycetidae</taxon>
        <taxon>Hypocreales</taxon>
        <taxon>Cordycipitaceae</taxon>
        <taxon>Cordyceps</taxon>
    </lineage>
</organism>
<dbReference type="PROSITE" id="PS00455">
    <property type="entry name" value="AMP_BINDING"/>
    <property type="match status" value="1"/>
</dbReference>
<dbReference type="PANTHER" id="PTHR43201">
    <property type="entry name" value="ACYL-COA SYNTHETASE"/>
    <property type="match status" value="1"/>
</dbReference>
<dbReference type="OMA" id="FRHYRIP"/>
<dbReference type="GO" id="GO:0031956">
    <property type="term" value="F:medium-chain fatty acid-CoA ligase activity"/>
    <property type="evidence" value="ECO:0007669"/>
    <property type="project" value="TreeGrafter"/>
</dbReference>
<feature type="domain" description="AMP-dependent synthetase/ligase" evidence="2">
    <location>
        <begin position="79"/>
        <end position="384"/>
    </location>
</feature>
<dbReference type="InParanoid" id="G3JP68"/>
<evidence type="ECO:0000313" key="4">
    <source>
        <dbReference type="Proteomes" id="UP000001610"/>
    </source>
</evidence>
<dbReference type="PANTHER" id="PTHR43201:SF8">
    <property type="entry name" value="ACYL-COA SYNTHETASE FAMILY MEMBER 3"/>
    <property type="match status" value="1"/>
</dbReference>
<dbReference type="RefSeq" id="XP_006673133.1">
    <property type="nucleotide sequence ID" value="XM_006673070.1"/>
</dbReference>
<dbReference type="SUPFAM" id="SSF56801">
    <property type="entry name" value="Acetyl-CoA synthetase-like"/>
    <property type="match status" value="1"/>
</dbReference>
<keyword evidence="3" id="KW-0436">Ligase</keyword>
<dbReference type="InterPro" id="IPR045851">
    <property type="entry name" value="AMP-bd_C_sf"/>
</dbReference>
<dbReference type="OrthoDB" id="6614653at2759"/>
<dbReference type="GeneID" id="18169940"/>
<dbReference type="Pfam" id="PF00501">
    <property type="entry name" value="AMP-binding"/>
    <property type="match status" value="1"/>
</dbReference>
<dbReference type="GO" id="GO:0006631">
    <property type="term" value="P:fatty acid metabolic process"/>
    <property type="evidence" value="ECO:0007669"/>
    <property type="project" value="TreeGrafter"/>
</dbReference>
<dbReference type="Gene3D" id="3.40.50.12780">
    <property type="entry name" value="N-terminal domain of ligase-like"/>
    <property type="match status" value="1"/>
</dbReference>
<comment type="similarity">
    <text evidence="1">Belongs to the ATP-dependent AMP-binding enzyme family.</text>
</comment>
<dbReference type="eggNOG" id="KOG1176">
    <property type="taxonomic scope" value="Eukaryota"/>
</dbReference>
<dbReference type="HOGENOM" id="CLU_000022_59_11_1"/>
<dbReference type="Gene3D" id="3.30.300.30">
    <property type="match status" value="1"/>
</dbReference>
<dbReference type="AlphaFoldDB" id="G3JP68"/>
<dbReference type="InterPro" id="IPR042099">
    <property type="entry name" value="ANL_N_sf"/>
</dbReference>
<dbReference type="CDD" id="cd04433">
    <property type="entry name" value="AFD_class_I"/>
    <property type="match status" value="1"/>
</dbReference>
<dbReference type="EMBL" id="JH126404">
    <property type="protein sequence ID" value="EGX89678.1"/>
    <property type="molecule type" value="Genomic_DNA"/>
</dbReference>
<evidence type="ECO:0000259" key="2">
    <source>
        <dbReference type="Pfam" id="PF00501"/>
    </source>
</evidence>
<reference evidence="3 4" key="1">
    <citation type="journal article" date="2011" name="Genome Biol.">
        <title>Genome sequence of the insect pathogenic fungus Cordyceps militaris, a valued traditional Chinese medicine.</title>
        <authorList>
            <person name="Zheng P."/>
            <person name="Xia Y."/>
            <person name="Xiao G."/>
            <person name="Xiong C."/>
            <person name="Hu X."/>
            <person name="Zhang S."/>
            <person name="Zheng H."/>
            <person name="Huang Y."/>
            <person name="Zhou Y."/>
            <person name="Wang S."/>
            <person name="Zhao G.P."/>
            <person name="Liu X."/>
            <person name="St Leger R.J."/>
            <person name="Wang C."/>
        </authorList>
    </citation>
    <scope>NUCLEOTIDE SEQUENCE [LARGE SCALE GENOMIC DNA]</scope>
    <source>
        <strain evidence="3 4">CM01</strain>
    </source>
</reference>
<keyword evidence="4" id="KW-1185">Reference proteome</keyword>
<dbReference type="KEGG" id="cmt:CCM_07930"/>
<gene>
    <name evidence="3" type="ORF">CCM_07930</name>
</gene>
<dbReference type="Proteomes" id="UP000001610">
    <property type="component" value="Unassembled WGS sequence"/>
</dbReference>
<sequence>MRPWFPQDPLLLKLLRAAKAVPNDRVMIHDMYGLQKTYPELLGDILETRYRLQYCLPATSFNNKGLLTDIFLYQTACTKTGYEFAVAFFAIRALGGAFVPLDAAAALERRADTLMKANATCILADQGSVADAENTVRYIRDKHVASLDVVPISWQHPGVAPDSISIVEGTELDPDGPGFVVFTSGTTGYSKGVVLRRYCFAAAPLEQGDGAVVNYNASHWLGGTKHIIDGLLTGKTVFALATPASSADVLAKFKEHLVTHFVFNPALLRGMKKLLLEEVGELTPETRNKIAHYFRGMTYFLSIGGLVDHDTVQFWTDVLGYPFQNRYGSTELGGLPTLGISDIKVLMHFQGSVGKIAPGVEVKLSEGTHGRLFIKSPDRFLGYLGDEQKTKAAFDDQGFYKTGDIAELVGDELLFHGRERDDYIIHGDTSISTVEVERALMALGYFEEATVVALPVSESVQLCGTVVRPKQGHRAEMSLARVRSDLEGKLDERKRPVAMRILAAGEELPMTATGKPVKRQVIEDFFYAGDCGRDWFTPDAPPPNVECQGI</sequence>
<evidence type="ECO:0000256" key="1">
    <source>
        <dbReference type="ARBA" id="ARBA00006432"/>
    </source>
</evidence>
<proteinExistence type="inferred from homology"/>
<dbReference type="VEuPathDB" id="FungiDB:CCM_07930"/>
<dbReference type="InterPro" id="IPR000873">
    <property type="entry name" value="AMP-dep_synth/lig_dom"/>
</dbReference>
<dbReference type="InterPro" id="IPR020845">
    <property type="entry name" value="AMP-binding_CS"/>
</dbReference>
<dbReference type="STRING" id="983644.G3JP68"/>
<name>G3JP68_CORMM</name>